<reference evidence="3" key="1">
    <citation type="journal article" date="2019" name="Int. J. Syst. Evol. Microbiol.">
        <title>The Global Catalogue of Microorganisms (GCM) 10K type strain sequencing project: providing services to taxonomists for standard genome sequencing and annotation.</title>
        <authorList>
            <consortium name="The Broad Institute Genomics Platform"/>
            <consortium name="The Broad Institute Genome Sequencing Center for Infectious Disease"/>
            <person name="Wu L."/>
            <person name="Ma J."/>
        </authorList>
    </citation>
    <scope>NUCLEOTIDE SEQUENCE [LARGE SCALE GENOMIC DNA]</scope>
    <source>
        <strain evidence="3">CGMCC 4.7426</strain>
    </source>
</reference>
<feature type="transmembrane region" description="Helical" evidence="1">
    <location>
        <begin position="82"/>
        <end position="101"/>
    </location>
</feature>
<keyword evidence="1" id="KW-0472">Membrane</keyword>
<keyword evidence="1" id="KW-0812">Transmembrane</keyword>
<sequence length="162" mass="19703">MPLAAYRWGDWRNWRLYYPTILFYVLSDLFYNYALFQYPMWRFHDGPIPLFHYEFFIVLSFLLLRYPATVLIYLGRFPSDKWKAVGWILFWVALYLAFEAFDYQIGLISYDNGWHIGWSLLFNLVLFSMLKIHYHRPLLAWALSAIWIVTLWNIPLEVIIKD</sequence>
<dbReference type="NCBIfam" id="NF041644">
    <property type="entry name" value="CBO0543_fam"/>
    <property type="match status" value="1"/>
</dbReference>
<gene>
    <name evidence="2" type="ORF">ACFO3D_08480</name>
</gene>
<evidence type="ECO:0000313" key="3">
    <source>
        <dbReference type="Proteomes" id="UP001595989"/>
    </source>
</evidence>
<feature type="transmembrane region" description="Helical" evidence="1">
    <location>
        <begin position="113"/>
        <end position="132"/>
    </location>
</feature>
<dbReference type="EMBL" id="JBHSFU010000004">
    <property type="protein sequence ID" value="MFC4558248.1"/>
    <property type="molecule type" value="Genomic_DNA"/>
</dbReference>
<proteinExistence type="predicted"/>
<keyword evidence="3" id="KW-1185">Reference proteome</keyword>
<comment type="caution">
    <text evidence="2">The sequence shown here is derived from an EMBL/GenBank/DDBJ whole genome shotgun (WGS) entry which is preliminary data.</text>
</comment>
<dbReference type="InterPro" id="IPR048147">
    <property type="entry name" value="CBO0543-like"/>
</dbReference>
<protein>
    <submittedName>
        <fullName evidence="2">CBO0543 family protein</fullName>
    </submittedName>
</protein>
<dbReference type="Proteomes" id="UP001595989">
    <property type="component" value="Unassembled WGS sequence"/>
</dbReference>
<organism evidence="2 3">
    <name type="scientific">Virgibacillus kekensis</name>
    <dbReference type="NCBI Taxonomy" id="202261"/>
    <lineage>
        <taxon>Bacteria</taxon>
        <taxon>Bacillati</taxon>
        <taxon>Bacillota</taxon>
        <taxon>Bacilli</taxon>
        <taxon>Bacillales</taxon>
        <taxon>Bacillaceae</taxon>
        <taxon>Virgibacillus</taxon>
    </lineage>
</organism>
<feature type="transmembrane region" description="Helical" evidence="1">
    <location>
        <begin position="139"/>
        <end position="160"/>
    </location>
</feature>
<feature type="transmembrane region" description="Helical" evidence="1">
    <location>
        <begin position="55"/>
        <end position="75"/>
    </location>
</feature>
<name>A0ABV9DJK2_9BACI</name>
<accession>A0ABV9DJK2</accession>
<evidence type="ECO:0000313" key="2">
    <source>
        <dbReference type="EMBL" id="MFC4558248.1"/>
    </source>
</evidence>
<keyword evidence="1" id="KW-1133">Transmembrane helix</keyword>
<feature type="transmembrane region" description="Helical" evidence="1">
    <location>
        <begin position="16"/>
        <end position="35"/>
    </location>
</feature>
<dbReference type="RefSeq" id="WP_390294774.1">
    <property type="nucleotide sequence ID" value="NZ_JBHSFU010000004.1"/>
</dbReference>
<evidence type="ECO:0000256" key="1">
    <source>
        <dbReference type="SAM" id="Phobius"/>
    </source>
</evidence>